<dbReference type="PANTHER" id="PTHR42847:SF4">
    <property type="entry name" value="ALKANESULFONATE MONOOXYGENASE-RELATED"/>
    <property type="match status" value="1"/>
</dbReference>
<dbReference type="Proteomes" id="UP000595046">
    <property type="component" value="Chromosome"/>
</dbReference>
<sequence>MREFRFSQGLASSGTYGAVAAECRRAERDGYDAVYAADHLGIPAPFQLLVAAARATERLRVGTLVLNAEFWNPALLAREAATADLLTGGRLELGLGAGHMKWEFDEAGVPWRPIAERTEHLRAVVRELGRLFGSDGYEQQHGMRTRFGLPALRPVQRHGFGGAGPPLIVGGTGDRVLDVAAEHADIVSIAGLYQRKGEPPGTLRLGSAAEADDRVRYVRERAGARAESIEWHALAQAVVVTDDRREEAERLLERFGQAMSPEELLECPFVFVGTVEEMAEQVMRNRQRYGFTHYTVLGPYAEAFAPVVARVRELAVRD</sequence>
<proteinExistence type="predicted"/>
<dbReference type="RefSeq" id="WP_197351165.1">
    <property type="nucleotide sequence ID" value="NZ_CP048882.1"/>
</dbReference>
<dbReference type="PANTHER" id="PTHR42847">
    <property type="entry name" value="ALKANESULFONATE MONOOXYGENASE"/>
    <property type="match status" value="1"/>
</dbReference>
<dbReference type="AlphaFoldDB" id="A0A7T1WU03"/>
<dbReference type="InterPro" id="IPR011251">
    <property type="entry name" value="Luciferase-like_dom"/>
</dbReference>
<evidence type="ECO:0000256" key="2">
    <source>
        <dbReference type="ARBA" id="ARBA00022643"/>
    </source>
</evidence>
<dbReference type="KEGG" id="sbat:G4Z16_14370"/>
<protein>
    <submittedName>
        <fullName evidence="6">TIGR03621 family F420-dependent LLM class oxidoreductase</fullName>
    </submittedName>
</protein>
<keyword evidence="4" id="KW-0503">Monooxygenase</keyword>
<dbReference type="InterPro" id="IPR036661">
    <property type="entry name" value="Luciferase-like_sf"/>
</dbReference>
<dbReference type="InterPro" id="IPR050172">
    <property type="entry name" value="SsuD_RutA_monooxygenase"/>
</dbReference>
<dbReference type="InterPro" id="IPR019923">
    <property type="entry name" value="Lucif-like_OxRdtase_MSMEG_2516"/>
</dbReference>
<keyword evidence="2" id="KW-0288">FMN</keyword>
<evidence type="ECO:0000313" key="7">
    <source>
        <dbReference type="Proteomes" id="UP000595046"/>
    </source>
</evidence>
<keyword evidence="7" id="KW-1185">Reference proteome</keyword>
<reference evidence="7" key="1">
    <citation type="submission" date="2020-02" db="EMBL/GenBank/DDBJ databases">
        <title>Streptomyces sp. ASO4wet.</title>
        <authorList>
            <person name="Risdian C."/>
            <person name="Landwehr W."/>
            <person name="Schupp P."/>
            <person name="Wink J."/>
        </authorList>
    </citation>
    <scope>NUCLEOTIDE SEQUENCE [LARGE SCALE GENOMIC DNA]</scope>
    <source>
        <strain evidence="7">ASO4wet</strain>
    </source>
</reference>
<evidence type="ECO:0000256" key="1">
    <source>
        <dbReference type="ARBA" id="ARBA00022630"/>
    </source>
</evidence>
<evidence type="ECO:0000256" key="3">
    <source>
        <dbReference type="ARBA" id="ARBA00023002"/>
    </source>
</evidence>
<keyword evidence="3" id="KW-0560">Oxidoreductase</keyword>
<dbReference type="Pfam" id="PF00296">
    <property type="entry name" value="Bac_luciferase"/>
    <property type="match status" value="1"/>
</dbReference>
<dbReference type="SUPFAM" id="SSF51679">
    <property type="entry name" value="Bacterial luciferase-like"/>
    <property type="match status" value="1"/>
</dbReference>
<feature type="domain" description="Luciferase-like" evidence="5">
    <location>
        <begin position="7"/>
        <end position="288"/>
    </location>
</feature>
<dbReference type="EMBL" id="CP048882">
    <property type="protein sequence ID" value="QPP07375.1"/>
    <property type="molecule type" value="Genomic_DNA"/>
</dbReference>
<evidence type="ECO:0000256" key="4">
    <source>
        <dbReference type="ARBA" id="ARBA00023033"/>
    </source>
</evidence>
<dbReference type="GO" id="GO:0046306">
    <property type="term" value="P:alkanesulfonate catabolic process"/>
    <property type="evidence" value="ECO:0007669"/>
    <property type="project" value="TreeGrafter"/>
</dbReference>
<organism evidence="6 7">
    <name type="scientific">Streptomyces bathyalis</name>
    <dbReference type="NCBI Taxonomy" id="2710756"/>
    <lineage>
        <taxon>Bacteria</taxon>
        <taxon>Bacillati</taxon>
        <taxon>Actinomycetota</taxon>
        <taxon>Actinomycetes</taxon>
        <taxon>Kitasatosporales</taxon>
        <taxon>Streptomycetaceae</taxon>
        <taxon>Streptomyces</taxon>
    </lineage>
</organism>
<evidence type="ECO:0000259" key="5">
    <source>
        <dbReference type="Pfam" id="PF00296"/>
    </source>
</evidence>
<evidence type="ECO:0000313" key="6">
    <source>
        <dbReference type="EMBL" id="QPP07375.1"/>
    </source>
</evidence>
<dbReference type="NCBIfam" id="TIGR03621">
    <property type="entry name" value="F420_MSMEG_2516"/>
    <property type="match status" value="1"/>
</dbReference>
<accession>A0A7T1WU03</accession>
<keyword evidence="1" id="KW-0285">Flavoprotein</keyword>
<name>A0A7T1WU03_9ACTN</name>
<dbReference type="GO" id="GO:0008726">
    <property type="term" value="F:alkanesulfonate monooxygenase activity"/>
    <property type="evidence" value="ECO:0007669"/>
    <property type="project" value="TreeGrafter"/>
</dbReference>
<dbReference type="Gene3D" id="3.20.20.30">
    <property type="entry name" value="Luciferase-like domain"/>
    <property type="match status" value="1"/>
</dbReference>
<gene>
    <name evidence="6" type="ORF">G4Z16_14370</name>
</gene>